<evidence type="ECO:0000256" key="1">
    <source>
        <dbReference type="SAM" id="Phobius"/>
    </source>
</evidence>
<accession>A0A2P6SNH2</accession>
<protein>
    <submittedName>
        <fullName evidence="2">Uncharacterized protein</fullName>
    </submittedName>
</protein>
<proteinExistence type="predicted"/>
<keyword evidence="1" id="KW-0812">Transmembrane</keyword>
<comment type="caution">
    <text evidence="2">The sequence shown here is derived from an EMBL/GenBank/DDBJ whole genome shotgun (WGS) entry which is preliminary data.</text>
</comment>
<evidence type="ECO:0000313" key="3">
    <source>
        <dbReference type="Proteomes" id="UP000238479"/>
    </source>
</evidence>
<dbReference type="Proteomes" id="UP000238479">
    <property type="component" value="Chromosome 1"/>
</dbReference>
<dbReference type="AlphaFoldDB" id="A0A2P6SNH2"/>
<reference evidence="2 3" key="1">
    <citation type="journal article" date="2018" name="Nat. Genet.">
        <title>The Rosa genome provides new insights in the design of modern roses.</title>
        <authorList>
            <person name="Bendahmane M."/>
        </authorList>
    </citation>
    <scope>NUCLEOTIDE SEQUENCE [LARGE SCALE GENOMIC DNA]</scope>
    <source>
        <strain evidence="3">cv. Old Blush</strain>
    </source>
</reference>
<dbReference type="STRING" id="74649.A0A2P6SNH2"/>
<organism evidence="2 3">
    <name type="scientific">Rosa chinensis</name>
    <name type="common">China rose</name>
    <dbReference type="NCBI Taxonomy" id="74649"/>
    <lineage>
        <taxon>Eukaryota</taxon>
        <taxon>Viridiplantae</taxon>
        <taxon>Streptophyta</taxon>
        <taxon>Embryophyta</taxon>
        <taxon>Tracheophyta</taxon>
        <taxon>Spermatophyta</taxon>
        <taxon>Magnoliopsida</taxon>
        <taxon>eudicotyledons</taxon>
        <taxon>Gunneridae</taxon>
        <taxon>Pentapetalae</taxon>
        <taxon>rosids</taxon>
        <taxon>fabids</taxon>
        <taxon>Rosales</taxon>
        <taxon>Rosaceae</taxon>
        <taxon>Rosoideae</taxon>
        <taxon>Rosoideae incertae sedis</taxon>
        <taxon>Rosa</taxon>
    </lineage>
</organism>
<name>A0A2P6SNH2_ROSCH</name>
<gene>
    <name evidence="2" type="ORF">RchiOBHm_Chr1g0379091</name>
</gene>
<dbReference type="Gramene" id="PRQ60244">
    <property type="protein sequence ID" value="PRQ60244"/>
    <property type="gene ID" value="RchiOBHm_Chr1g0379091"/>
</dbReference>
<keyword evidence="1" id="KW-0472">Membrane</keyword>
<keyword evidence="1" id="KW-1133">Transmembrane helix</keyword>
<feature type="transmembrane region" description="Helical" evidence="1">
    <location>
        <begin position="62"/>
        <end position="85"/>
    </location>
</feature>
<evidence type="ECO:0000313" key="2">
    <source>
        <dbReference type="EMBL" id="PRQ60244.1"/>
    </source>
</evidence>
<sequence length="146" mass="16966">MLLTSAAYVHLKHYLSKHIRNLSPASRAIWLSGPAELHHQMVAKALAHFFELKLLLLDVNRVFAALLFNKLWLITVTCMPFFAFYRCRVNMGVLKMIQQAFSAVHVSLLHCNVILWNGRLWYLEMIWDFSKIGRRTCIRYAVFGDG</sequence>
<keyword evidence="3" id="KW-1185">Reference proteome</keyword>
<dbReference type="EMBL" id="PDCK01000039">
    <property type="protein sequence ID" value="PRQ60244.1"/>
    <property type="molecule type" value="Genomic_DNA"/>
</dbReference>